<organism evidence="1 2">
    <name type="scientific">Listeria floridensis FSL S10-1187</name>
    <dbReference type="NCBI Taxonomy" id="1265817"/>
    <lineage>
        <taxon>Bacteria</taxon>
        <taxon>Bacillati</taxon>
        <taxon>Bacillota</taxon>
        <taxon>Bacilli</taxon>
        <taxon>Bacillales</taxon>
        <taxon>Listeriaceae</taxon>
        <taxon>Listeria</taxon>
    </lineage>
</organism>
<keyword evidence="2" id="KW-1185">Reference proteome</keyword>
<dbReference type="EMBL" id="AODF01000032">
    <property type="protein sequence ID" value="EUJ27468.1"/>
    <property type="molecule type" value="Genomic_DNA"/>
</dbReference>
<dbReference type="Proteomes" id="UP000019249">
    <property type="component" value="Unassembled WGS sequence"/>
</dbReference>
<evidence type="ECO:0000313" key="2">
    <source>
        <dbReference type="Proteomes" id="UP000019249"/>
    </source>
</evidence>
<reference evidence="1 2" key="1">
    <citation type="journal article" date="2014" name="Int. J. Syst. Evol. Microbiol.">
        <title>Listeria floridensis sp. nov., Listeria aquatica sp. nov., Listeria cornellensis sp. nov., Listeria riparia sp. nov. and Listeria grandensis sp. nov., from agricultural and natural environments.</title>
        <authorList>
            <person name="den Bakker H.C."/>
            <person name="Warchocki S."/>
            <person name="Wright E.M."/>
            <person name="Allred A.F."/>
            <person name="Ahlstrom C."/>
            <person name="Manuel C.S."/>
            <person name="Stasiewicz M.J."/>
            <person name="Burrell A."/>
            <person name="Roof S."/>
            <person name="Strawn L."/>
            <person name="Fortes E.D."/>
            <person name="Nightingale K.K."/>
            <person name="Kephart D."/>
            <person name="Wiedmann M."/>
        </authorList>
    </citation>
    <scope>NUCLEOTIDE SEQUENCE [LARGE SCALE GENOMIC DNA]</scope>
    <source>
        <strain evidence="1 2">FSL S10-1187</strain>
    </source>
</reference>
<name>A0ABN0RCQ7_9LIST</name>
<dbReference type="RefSeq" id="WP_036098187.1">
    <property type="nucleotide sequence ID" value="NZ_AODF01000032.1"/>
</dbReference>
<accession>A0ABN0RCQ7</accession>
<comment type="caution">
    <text evidence="1">The sequence shown here is derived from an EMBL/GenBank/DDBJ whole genome shotgun (WGS) entry which is preliminary data.</text>
</comment>
<gene>
    <name evidence="1" type="ORF">MFLO_13463</name>
</gene>
<evidence type="ECO:0000313" key="1">
    <source>
        <dbReference type="EMBL" id="EUJ27468.1"/>
    </source>
</evidence>
<sequence>MKILAKKITVDTAKNEWMIAIPKETVFDEFFYFFIKKMTMILYIQQSNIPLPSKKKQTFIKLWCRKI</sequence>
<proteinExistence type="predicted"/>
<protein>
    <submittedName>
        <fullName evidence="1">Uncharacterized protein</fullName>
    </submittedName>
</protein>